<accession>A0A8H5KMQ8</accession>
<evidence type="ECO:0000313" key="1">
    <source>
        <dbReference type="EMBL" id="KAF5576702.1"/>
    </source>
</evidence>
<reference evidence="1 2" key="1">
    <citation type="submission" date="2020-05" db="EMBL/GenBank/DDBJ databases">
        <title>Identification and distribution of gene clusters putatively required for synthesis of sphingolipid metabolism inhibitors in phylogenetically diverse species of the filamentous fungus Fusarium.</title>
        <authorList>
            <person name="Kim H.-S."/>
            <person name="Busman M."/>
            <person name="Brown D.W."/>
            <person name="Divon H."/>
            <person name="Uhlig S."/>
            <person name="Proctor R.H."/>
        </authorList>
    </citation>
    <scope>NUCLEOTIDE SEQUENCE [LARGE SCALE GENOMIC DNA]</scope>
    <source>
        <strain evidence="1 2">NRRL 25211</strain>
    </source>
</reference>
<protein>
    <submittedName>
        <fullName evidence="1">Uncharacterized protein</fullName>
    </submittedName>
</protein>
<dbReference type="AlphaFoldDB" id="A0A8H5KMQ8"/>
<dbReference type="Proteomes" id="UP000544095">
    <property type="component" value="Unassembled WGS sequence"/>
</dbReference>
<dbReference type="EMBL" id="JAAOAR010000627">
    <property type="protein sequence ID" value="KAF5576702.1"/>
    <property type="molecule type" value="Genomic_DNA"/>
</dbReference>
<sequence length="308" mass="34905">MSNSEIDLDLTEIHFDTFCKVGGTPQMLHALIAAQEDDVKRWSSCPSFGPFIQKLFVQPQDVSRLGLIHPTGCISIEKYGRSGSLYAGPVEPTVDDEASVALHSPSDGQHFPFPVRDILAKFYEYGQYELHKVRMAIRFDNKTIKYVDAQAFPSGNFTEARNKDQLKKANIVDSLYDRHVAVSWRGRDCITLDIPTAFKEHLEVIENRMRDNGYNIKIHVTDETFDSQLQWLESLDKNCDDNCGDGSFDLGGYMERAYFLPLITSAVTGTIKNGEFAVFEADEVGYVDLRKNHKIDDRFLSELATKKE</sequence>
<organism evidence="1 2">
    <name type="scientific">Fusarium pseudoanthophilum</name>
    <dbReference type="NCBI Taxonomy" id="48495"/>
    <lineage>
        <taxon>Eukaryota</taxon>
        <taxon>Fungi</taxon>
        <taxon>Dikarya</taxon>
        <taxon>Ascomycota</taxon>
        <taxon>Pezizomycotina</taxon>
        <taxon>Sordariomycetes</taxon>
        <taxon>Hypocreomycetidae</taxon>
        <taxon>Hypocreales</taxon>
        <taxon>Nectriaceae</taxon>
        <taxon>Fusarium</taxon>
        <taxon>Fusarium fujikuroi species complex</taxon>
    </lineage>
</organism>
<comment type="caution">
    <text evidence="1">The sequence shown here is derived from an EMBL/GenBank/DDBJ whole genome shotgun (WGS) entry which is preliminary data.</text>
</comment>
<gene>
    <name evidence="1" type="ORF">FPANT_10813</name>
</gene>
<evidence type="ECO:0000313" key="2">
    <source>
        <dbReference type="Proteomes" id="UP000544095"/>
    </source>
</evidence>
<proteinExistence type="predicted"/>
<keyword evidence="2" id="KW-1185">Reference proteome</keyword>
<name>A0A8H5KMQ8_9HYPO</name>